<name>A0ABD6ANN7_9EURY</name>
<feature type="region of interest" description="Disordered" evidence="3">
    <location>
        <begin position="210"/>
        <end position="247"/>
    </location>
</feature>
<evidence type="ECO:0000313" key="6">
    <source>
        <dbReference type="Proteomes" id="UP001596545"/>
    </source>
</evidence>
<organism evidence="5 6">
    <name type="scientific">Halorubrum rutilum</name>
    <dbReference type="NCBI Taxonomy" id="1364933"/>
    <lineage>
        <taxon>Archaea</taxon>
        <taxon>Methanobacteriati</taxon>
        <taxon>Methanobacteriota</taxon>
        <taxon>Stenosarchaea group</taxon>
        <taxon>Halobacteria</taxon>
        <taxon>Halobacteriales</taxon>
        <taxon>Haloferacaceae</taxon>
        <taxon>Halorubrum</taxon>
    </lineage>
</organism>
<evidence type="ECO:0000256" key="2">
    <source>
        <dbReference type="ARBA" id="ARBA00023163"/>
    </source>
</evidence>
<keyword evidence="2" id="KW-0804">Transcription</keyword>
<dbReference type="RefSeq" id="WP_256408278.1">
    <property type="nucleotide sequence ID" value="NZ_JANHDN010000002.1"/>
</dbReference>
<evidence type="ECO:0000259" key="4">
    <source>
        <dbReference type="Pfam" id="PF04967"/>
    </source>
</evidence>
<dbReference type="InterPro" id="IPR007050">
    <property type="entry name" value="HTH_bacterioopsin"/>
</dbReference>
<feature type="domain" description="HTH bat-type" evidence="4">
    <location>
        <begin position="147"/>
        <end position="198"/>
    </location>
</feature>
<keyword evidence="6" id="KW-1185">Reference proteome</keyword>
<keyword evidence="1" id="KW-0805">Transcription regulation</keyword>
<evidence type="ECO:0000256" key="3">
    <source>
        <dbReference type="SAM" id="MobiDB-lite"/>
    </source>
</evidence>
<dbReference type="PANTHER" id="PTHR34236:SF1">
    <property type="entry name" value="DIMETHYL SULFOXIDE REDUCTASE TRANSCRIPTIONAL ACTIVATOR"/>
    <property type="match status" value="1"/>
</dbReference>
<sequence length="247" mass="25709">MSRTRLRLDLPADSWLGAVSRSFPDATLRVTGTAAADDADVTALAVTGVDRAGVVEGIRDLDRVDDVDVVERRAAETVVRVAGPPPSYVAAARRAGAPVEPPVEVADGRATLAAVGDRERLSAFGRRLAAAGATVESAGGDGPEPVLTEAQRDLVRAAIEAGYYDTPRRCTLTELAAERDIAKSTCSETLHRAEGRVLRWFVEEEFGADASAADRGASGAPIDGLDDGCEGDAARGSEATEVPATEP</sequence>
<dbReference type="PANTHER" id="PTHR34236">
    <property type="entry name" value="DIMETHYL SULFOXIDE REDUCTASE TRANSCRIPTIONAL ACTIVATOR"/>
    <property type="match status" value="1"/>
</dbReference>
<protein>
    <submittedName>
        <fullName evidence="5">Helix-turn-helix domain-containing protein</fullName>
    </submittedName>
</protein>
<evidence type="ECO:0000313" key="5">
    <source>
        <dbReference type="EMBL" id="MFC7325555.1"/>
    </source>
</evidence>
<reference evidence="5 6" key="1">
    <citation type="journal article" date="2019" name="Int. J. Syst. Evol. Microbiol.">
        <title>The Global Catalogue of Microorganisms (GCM) 10K type strain sequencing project: providing services to taxonomists for standard genome sequencing and annotation.</title>
        <authorList>
            <consortium name="The Broad Institute Genomics Platform"/>
            <consortium name="The Broad Institute Genome Sequencing Center for Infectious Disease"/>
            <person name="Wu L."/>
            <person name="Ma J."/>
        </authorList>
    </citation>
    <scope>NUCLEOTIDE SEQUENCE [LARGE SCALE GENOMIC DNA]</scope>
    <source>
        <strain evidence="5 6">CGMCC 1.12554</strain>
    </source>
</reference>
<dbReference type="AlphaFoldDB" id="A0ABD6ANN7"/>
<dbReference type="Proteomes" id="UP001596545">
    <property type="component" value="Unassembled WGS sequence"/>
</dbReference>
<accession>A0ABD6ANN7</accession>
<feature type="compositionally biased region" description="Low complexity" evidence="3">
    <location>
        <begin position="210"/>
        <end position="220"/>
    </location>
</feature>
<comment type="caution">
    <text evidence="5">The sequence shown here is derived from an EMBL/GenBank/DDBJ whole genome shotgun (WGS) entry which is preliminary data.</text>
</comment>
<evidence type="ECO:0000256" key="1">
    <source>
        <dbReference type="ARBA" id="ARBA00023015"/>
    </source>
</evidence>
<proteinExistence type="predicted"/>
<dbReference type="EMBL" id="JBHTBL010000011">
    <property type="protein sequence ID" value="MFC7325555.1"/>
    <property type="molecule type" value="Genomic_DNA"/>
</dbReference>
<dbReference type="Pfam" id="PF04967">
    <property type="entry name" value="HTH_10"/>
    <property type="match status" value="1"/>
</dbReference>
<gene>
    <name evidence="5" type="ORF">ACFQMF_13310</name>
</gene>